<dbReference type="EMBL" id="VSRR010013905">
    <property type="protein sequence ID" value="MPC56392.1"/>
    <property type="molecule type" value="Genomic_DNA"/>
</dbReference>
<protein>
    <submittedName>
        <fullName evidence="1">Uncharacterized protein</fullName>
    </submittedName>
</protein>
<comment type="caution">
    <text evidence="1">The sequence shown here is derived from an EMBL/GenBank/DDBJ whole genome shotgun (WGS) entry which is preliminary data.</text>
</comment>
<proteinExistence type="predicted"/>
<gene>
    <name evidence="1" type="ORF">E2C01_050352</name>
</gene>
<dbReference type="AlphaFoldDB" id="A0A5B7GBV5"/>
<keyword evidence="2" id="KW-1185">Reference proteome</keyword>
<sequence>MSSNRPCIRIAVIRNSLLSGAAPKRIQTYRASDLSIPLGGSTYSHAILYHTSLQLASCLKLE</sequence>
<dbReference type="Proteomes" id="UP000324222">
    <property type="component" value="Unassembled WGS sequence"/>
</dbReference>
<evidence type="ECO:0000313" key="1">
    <source>
        <dbReference type="EMBL" id="MPC56392.1"/>
    </source>
</evidence>
<organism evidence="1 2">
    <name type="scientific">Portunus trituberculatus</name>
    <name type="common">Swimming crab</name>
    <name type="synonym">Neptunus trituberculatus</name>
    <dbReference type="NCBI Taxonomy" id="210409"/>
    <lineage>
        <taxon>Eukaryota</taxon>
        <taxon>Metazoa</taxon>
        <taxon>Ecdysozoa</taxon>
        <taxon>Arthropoda</taxon>
        <taxon>Crustacea</taxon>
        <taxon>Multicrustacea</taxon>
        <taxon>Malacostraca</taxon>
        <taxon>Eumalacostraca</taxon>
        <taxon>Eucarida</taxon>
        <taxon>Decapoda</taxon>
        <taxon>Pleocyemata</taxon>
        <taxon>Brachyura</taxon>
        <taxon>Eubrachyura</taxon>
        <taxon>Portunoidea</taxon>
        <taxon>Portunidae</taxon>
        <taxon>Portuninae</taxon>
        <taxon>Portunus</taxon>
    </lineage>
</organism>
<reference evidence="1 2" key="1">
    <citation type="submission" date="2019-05" db="EMBL/GenBank/DDBJ databases">
        <title>Another draft genome of Portunus trituberculatus and its Hox gene families provides insights of decapod evolution.</title>
        <authorList>
            <person name="Jeong J.-H."/>
            <person name="Song I."/>
            <person name="Kim S."/>
            <person name="Choi T."/>
            <person name="Kim D."/>
            <person name="Ryu S."/>
            <person name="Kim W."/>
        </authorList>
    </citation>
    <scope>NUCLEOTIDE SEQUENCE [LARGE SCALE GENOMIC DNA]</scope>
    <source>
        <tissue evidence="1">Muscle</tissue>
    </source>
</reference>
<accession>A0A5B7GBV5</accession>
<name>A0A5B7GBV5_PORTR</name>
<evidence type="ECO:0000313" key="2">
    <source>
        <dbReference type="Proteomes" id="UP000324222"/>
    </source>
</evidence>